<dbReference type="InParanoid" id="B3RT45"/>
<evidence type="ECO:0000256" key="1">
    <source>
        <dbReference type="SAM" id="Coils"/>
    </source>
</evidence>
<feature type="signal peptide" evidence="3">
    <location>
        <begin position="1"/>
        <end position="20"/>
    </location>
</feature>
<reference evidence="4 5" key="1">
    <citation type="journal article" date="2008" name="Nature">
        <title>The Trichoplax genome and the nature of placozoans.</title>
        <authorList>
            <person name="Srivastava M."/>
            <person name="Begovic E."/>
            <person name="Chapman J."/>
            <person name="Putnam N.H."/>
            <person name="Hellsten U."/>
            <person name="Kawashima T."/>
            <person name="Kuo A."/>
            <person name="Mitros T."/>
            <person name="Salamov A."/>
            <person name="Carpenter M.L."/>
            <person name="Signorovitch A.Y."/>
            <person name="Moreno M.A."/>
            <person name="Kamm K."/>
            <person name="Grimwood J."/>
            <person name="Schmutz J."/>
            <person name="Shapiro H."/>
            <person name="Grigoriev I.V."/>
            <person name="Buss L.W."/>
            <person name="Schierwater B."/>
            <person name="Dellaporta S.L."/>
            <person name="Rokhsar D.S."/>
        </authorList>
    </citation>
    <scope>NUCLEOTIDE SEQUENCE [LARGE SCALE GENOMIC DNA]</scope>
    <source>
        <strain evidence="4 5">Grell-BS-1999</strain>
    </source>
</reference>
<feature type="chain" id="PRO_5002796914" description="BZIP domain-containing protein" evidence="3">
    <location>
        <begin position="21"/>
        <end position="413"/>
    </location>
</feature>
<keyword evidence="1" id="KW-0175">Coiled coil</keyword>
<evidence type="ECO:0008006" key="6">
    <source>
        <dbReference type="Google" id="ProtNLM"/>
    </source>
</evidence>
<evidence type="ECO:0000256" key="3">
    <source>
        <dbReference type="SAM" id="SignalP"/>
    </source>
</evidence>
<dbReference type="PhylomeDB" id="B3RT45"/>
<feature type="compositionally biased region" description="Basic and acidic residues" evidence="2">
    <location>
        <begin position="105"/>
        <end position="122"/>
    </location>
</feature>
<accession>B3RT45</accession>
<gene>
    <name evidence="4" type="ORF">TRIADDRAFT_54834</name>
</gene>
<protein>
    <recommendedName>
        <fullName evidence="6">BZIP domain-containing protein</fullName>
    </recommendedName>
</protein>
<evidence type="ECO:0000256" key="2">
    <source>
        <dbReference type="SAM" id="MobiDB-lite"/>
    </source>
</evidence>
<name>B3RT45_TRIAD</name>
<dbReference type="AlphaFoldDB" id="B3RT45"/>
<keyword evidence="3" id="KW-0732">Signal</keyword>
<evidence type="ECO:0000313" key="5">
    <source>
        <dbReference type="Proteomes" id="UP000009022"/>
    </source>
</evidence>
<dbReference type="HOGENOM" id="CLU_666215_0_0_1"/>
<feature type="region of interest" description="Disordered" evidence="2">
    <location>
        <begin position="42"/>
        <end position="194"/>
    </location>
</feature>
<dbReference type="GeneID" id="6751839"/>
<feature type="compositionally biased region" description="Basic and acidic residues" evidence="2">
    <location>
        <begin position="44"/>
        <end position="67"/>
    </location>
</feature>
<dbReference type="EMBL" id="DS985243">
    <property type="protein sequence ID" value="EDV26630.1"/>
    <property type="molecule type" value="Genomic_DNA"/>
</dbReference>
<keyword evidence="5" id="KW-1185">Reference proteome</keyword>
<dbReference type="Proteomes" id="UP000009022">
    <property type="component" value="Unassembled WGS sequence"/>
</dbReference>
<feature type="coiled-coil region" evidence="1">
    <location>
        <begin position="215"/>
        <end position="347"/>
    </location>
</feature>
<proteinExistence type="predicted"/>
<feature type="compositionally biased region" description="Basic residues" evidence="2">
    <location>
        <begin position="172"/>
        <end position="194"/>
    </location>
</feature>
<dbReference type="KEGG" id="tad:TRIADDRAFT_54834"/>
<evidence type="ECO:0000313" key="4">
    <source>
        <dbReference type="EMBL" id="EDV26630.1"/>
    </source>
</evidence>
<dbReference type="CTD" id="6751839"/>
<sequence length="413" mass="46738">MKFYLGILLGLFCLLAIATAAEVDQLNDGAFAGLWDEPEIDEYDKEKVNQDEPVNRDDSLAESHDVDDVTGETTKSEEAGRQNGLDVIKDSSEESPDSTNIVVDETTKKEEVDGQEESKGQNDFDELTAFTPTSNTESEVKENEDQNELTDLTADKESDIDEIESNDDHLAKSGRRRRRRRRRRRWVSRRRRRPVVRPVPCQAISLKLTACKSNNAALTAKNRRLKTDKTRLETQVRSQGSTIGRQSAEITNLKNELAALKGKYNNLNASYAHIKRDNARLADQKRLLIKQKNLLRMENDELKRNNATLHTENDRLRSQLISAQANNQRLQNQLNTAENSLRSCNVTKSQLQASVLQLQTDLAHCNSQRCVNCKCKAVPITNREIRSEGNSADVPVADDYGSDEEKVQYVSYE</sequence>
<organism evidence="4 5">
    <name type="scientific">Trichoplax adhaerens</name>
    <name type="common">Trichoplax reptans</name>
    <dbReference type="NCBI Taxonomy" id="10228"/>
    <lineage>
        <taxon>Eukaryota</taxon>
        <taxon>Metazoa</taxon>
        <taxon>Placozoa</taxon>
        <taxon>Uniplacotomia</taxon>
        <taxon>Trichoplacea</taxon>
        <taxon>Trichoplacidae</taxon>
        <taxon>Trichoplax</taxon>
    </lineage>
</organism>
<dbReference type="RefSeq" id="XP_002110626.1">
    <property type="nucleotide sequence ID" value="XM_002110590.1"/>
</dbReference>